<reference evidence="2" key="1">
    <citation type="journal article" date="2015" name="Nat. Genet.">
        <title>The genome and transcriptome of the zoonotic hookworm Ancylostoma ceylanicum identify infection-specific gene families.</title>
        <authorList>
            <person name="Schwarz E.M."/>
            <person name="Hu Y."/>
            <person name="Antoshechkin I."/>
            <person name="Miller M.M."/>
            <person name="Sternberg P.W."/>
            <person name="Aroian R.V."/>
        </authorList>
    </citation>
    <scope>NUCLEOTIDE SEQUENCE</scope>
    <source>
        <strain evidence="2">HY135</strain>
    </source>
</reference>
<dbReference type="EMBL" id="JARK01000219">
    <property type="protein sequence ID" value="EYC40330.1"/>
    <property type="molecule type" value="Genomic_DNA"/>
</dbReference>
<evidence type="ECO:0000313" key="2">
    <source>
        <dbReference type="Proteomes" id="UP000024635"/>
    </source>
</evidence>
<gene>
    <name evidence="1" type="primary">Acey_s0619.g732</name>
    <name evidence="1" type="ORF">Y032_0619g732</name>
</gene>
<dbReference type="AlphaFoldDB" id="A0A016WL10"/>
<dbReference type="Proteomes" id="UP000024635">
    <property type="component" value="Unassembled WGS sequence"/>
</dbReference>
<keyword evidence="2" id="KW-1185">Reference proteome</keyword>
<name>A0A016WL10_9BILA</name>
<evidence type="ECO:0000313" key="1">
    <source>
        <dbReference type="EMBL" id="EYC40330.1"/>
    </source>
</evidence>
<sequence>MGRLRVVCVGMGRLCFTKEFCFSSVQLFRTLCPSSAKLKSLLMLCVNDVDVPCRWNWKGDESYEMLYTFIVLVAAPRSSSVNAIVQKYSHNQQ</sequence>
<proteinExistence type="predicted"/>
<accession>A0A016WL10</accession>
<comment type="caution">
    <text evidence="1">The sequence shown here is derived from an EMBL/GenBank/DDBJ whole genome shotgun (WGS) entry which is preliminary data.</text>
</comment>
<organism evidence="1 2">
    <name type="scientific">Ancylostoma ceylanicum</name>
    <dbReference type="NCBI Taxonomy" id="53326"/>
    <lineage>
        <taxon>Eukaryota</taxon>
        <taxon>Metazoa</taxon>
        <taxon>Ecdysozoa</taxon>
        <taxon>Nematoda</taxon>
        <taxon>Chromadorea</taxon>
        <taxon>Rhabditida</taxon>
        <taxon>Rhabditina</taxon>
        <taxon>Rhabditomorpha</taxon>
        <taxon>Strongyloidea</taxon>
        <taxon>Ancylostomatidae</taxon>
        <taxon>Ancylostomatinae</taxon>
        <taxon>Ancylostoma</taxon>
    </lineage>
</organism>
<protein>
    <submittedName>
        <fullName evidence="1">Uncharacterized protein</fullName>
    </submittedName>
</protein>